<proteinExistence type="inferred from homology"/>
<dbReference type="FunFam" id="3.20.10.10:FF:000002">
    <property type="entry name" value="D-alanine aminotransferase"/>
    <property type="match status" value="1"/>
</dbReference>
<evidence type="ECO:0000313" key="16">
    <source>
        <dbReference type="Proteomes" id="UP000532373"/>
    </source>
</evidence>
<comment type="catalytic activity">
    <reaction evidence="13">
        <text>L-leucine + 2-oxoglutarate = 4-methyl-2-oxopentanoate + L-glutamate</text>
        <dbReference type="Rhea" id="RHEA:18321"/>
        <dbReference type="ChEBI" id="CHEBI:16810"/>
        <dbReference type="ChEBI" id="CHEBI:17865"/>
        <dbReference type="ChEBI" id="CHEBI:29985"/>
        <dbReference type="ChEBI" id="CHEBI:57427"/>
        <dbReference type="EC" id="2.6.1.42"/>
    </reaction>
</comment>
<dbReference type="Proteomes" id="UP000598227">
    <property type="component" value="Unassembled WGS sequence"/>
</dbReference>
<evidence type="ECO:0000256" key="3">
    <source>
        <dbReference type="ARBA" id="ARBA00004824"/>
    </source>
</evidence>
<dbReference type="SUPFAM" id="SSF56752">
    <property type="entry name" value="D-aminoacid aminotransferase-like PLP-dependent enzymes"/>
    <property type="match status" value="1"/>
</dbReference>
<evidence type="ECO:0000313" key="15">
    <source>
        <dbReference type="EMBL" id="MBE1204678.1"/>
    </source>
</evidence>
<dbReference type="Proteomes" id="UP000532373">
    <property type="component" value="Unassembled WGS sequence"/>
</dbReference>
<evidence type="ECO:0000256" key="7">
    <source>
        <dbReference type="ARBA" id="ARBA00013053"/>
    </source>
</evidence>
<comment type="pathway">
    <text evidence="4">Amino-acid biosynthesis; L-valine biosynthesis; L-valine from pyruvate: step 4/4.</text>
</comment>
<dbReference type="RefSeq" id="WP_184768035.1">
    <property type="nucleotide sequence ID" value="NZ_JACHGI010000002.1"/>
</dbReference>
<dbReference type="Gene3D" id="3.30.470.10">
    <property type="match status" value="1"/>
</dbReference>
<comment type="cofactor">
    <cofactor evidence="1">
        <name>pyridoxal 5'-phosphate</name>
        <dbReference type="ChEBI" id="CHEBI:597326"/>
    </cofactor>
</comment>
<dbReference type="InterPro" id="IPR043132">
    <property type="entry name" value="BCAT-like_C"/>
</dbReference>
<keyword evidence="10" id="KW-0100">Branched-chain amino acid biosynthesis</keyword>
<comment type="similarity">
    <text evidence="6">Belongs to the class-IV pyridoxal-phosphate-dependent aminotransferase family.</text>
</comment>
<evidence type="ECO:0000256" key="10">
    <source>
        <dbReference type="ARBA" id="ARBA00023304"/>
    </source>
</evidence>
<evidence type="ECO:0000256" key="11">
    <source>
        <dbReference type="ARBA" id="ARBA00048212"/>
    </source>
</evidence>
<comment type="catalytic activity">
    <reaction evidence="12">
        <text>L-isoleucine + 2-oxoglutarate = (S)-3-methyl-2-oxopentanoate + L-glutamate</text>
        <dbReference type="Rhea" id="RHEA:24801"/>
        <dbReference type="ChEBI" id="CHEBI:16810"/>
        <dbReference type="ChEBI" id="CHEBI:29985"/>
        <dbReference type="ChEBI" id="CHEBI:35146"/>
        <dbReference type="ChEBI" id="CHEBI:58045"/>
        <dbReference type="EC" id="2.6.1.42"/>
    </reaction>
</comment>
<keyword evidence="10" id="KW-0028">Amino-acid biosynthesis</keyword>
<dbReference type="Pfam" id="PF01063">
    <property type="entry name" value="Aminotran_4"/>
    <property type="match status" value="1"/>
</dbReference>
<evidence type="ECO:0000256" key="12">
    <source>
        <dbReference type="ARBA" id="ARBA00048798"/>
    </source>
</evidence>
<evidence type="ECO:0000256" key="9">
    <source>
        <dbReference type="ARBA" id="ARBA00022898"/>
    </source>
</evidence>
<dbReference type="GO" id="GO:0008652">
    <property type="term" value="P:amino acid biosynthetic process"/>
    <property type="evidence" value="ECO:0007669"/>
    <property type="project" value="UniProtKB-ARBA"/>
</dbReference>
<evidence type="ECO:0000256" key="8">
    <source>
        <dbReference type="ARBA" id="ARBA00014472"/>
    </source>
</evidence>
<dbReference type="EC" id="2.6.1.42" evidence="7"/>
<comment type="caution">
    <text evidence="14">The sequence shown here is derived from an EMBL/GenBank/DDBJ whole genome shotgun (WGS) entry which is preliminary data.</text>
</comment>
<evidence type="ECO:0000313" key="17">
    <source>
        <dbReference type="Proteomes" id="UP000598227"/>
    </source>
</evidence>
<evidence type="ECO:0000313" key="14">
    <source>
        <dbReference type="EMBL" id="MBB6465513.1"/>
    </source>
</evidence>
<dbReference type="Gene3D" id="3.20.10.10">
    <property type="entry name" value="D-amino Acid Aminotransferase, subunit A, domain 2"/>
    <property type="match status" value="1"/>
</dbReference>
<evidence type="ECO:0000256" key="5">
    <source>
        <dbReference type="ARBA" id="ARBA00005072"/>
    </source>
</evidence>
<comment type="pathway">
    <text evidence="5">Amino-acid biosynthesis; L-leucine biosynthesis; L-leucine from 3-methyl-2-oxobutanoate: step 4/4.</text>
</comment>
<evidence type="ECO:0000256" key="13">
    <source>
        <dbReference type="ARBA" id="ARBA00049229"/>
    </source>
</evidence>
<dbReference type="EMBL" id="JACZEP010000002">
    <property type="protein sequence ID" value="MBE1204678.1"/>
    <property type="molecule type" value="Genomic_DNA"/>
</dbReference>
<comment type="catalytic activity">
    <reaction evidence="11">
        <text>L-valine + 2-oxoglutarate = 3-methyl-2-oxobutanoate + L-glutamate</text>
        <dbReference type="Rhea" id="RHEA:24813"/>
        <dbReference type="ChEBI" id="CHEBI:11851"/>
        <dbReference type="ChEBI" id="CHEBI:16810"/>
        <dbReference type="ChEBI" id="CHEBI:29985"/>
        <dbReference type="ChEBI" id="CHEBI:57762"/>
        <dbReference type="EC" id="2.6.1.42"/>
    </reaction>
</comment>
<protein>
    <recommendedName>
        <fullName evidence="8">Probable branched-chain-amino-acid aminotransferase</fullName>
        <ecNumber evidence="7">2.6.1.42</ecNumber>
    </recommendedName>
</protein>
<dbReference type="InterPro" id="IPR001544">
    <property type="entry name" value="Aminotrans_IV"/>
</dbReference>
<dbReference type="GO" id="GO:0005829">
    <property type="term" value="C:cytosol"/>
    <property type="evidence" value="ECO:0007669"/>
    <property type="project" value="TreeGrafter"/>
</dbReference>
<reference evidence="14 16" key="1">
    <citation type="submission" date="2020-08" db="EMBL/GenBank/DDBJ databases">
        <title>Genomic Encyclopedia of Type Strains, Phase IV (KMG-IV): sequencing the most valuable type-strain genomes for metagenomic binning, comparative biology and taxonomic classification.</title>
        <authorList>
            <person name="Goeker M."/>
        </authorList>
    </citation>
    <scope>NUCLEOTIDE SEQUENCE [LARGE SCALE GENOMIC DNA]</scope>
    <source>
        <strain evidence="14 16">DSM 17454</strain>
    </source>
</reference>
<comment type="pathway">
    <text evidence="3">Amino-acid biosynthesis; L-isoleucine biosynthesis; L-isoleucine from 2-oxobutanoate: step 4/4.</text>
</comment>
<dbReference type="PANTHER" id="PTHR42743">
    <property type="entry name" value="AMINO-ACID AMINOTRANSFERASE"/>
    <property type="match status" value="1"/>
</dbReference>
<evidence type="ECO:0000256" key="1">
    <source>
        <dbReference type="ARBA" id="ARBA00001933"/>
    </source>
</evidence>
<evidence type="ECO:0000256" key="4">
    <source>
        <dbReference type="ARBA" id="ARBA00004931"/>
    </source>
</evidence>
<name>A0A8E1WC27_9HYPH</name>
<gene>
    <name evidence="14" type="ORF">HNQ96_001371</name>
    <name evidence="15" type="ORF">IHE39_10305</name>
</gene>
<dbReference type="PANTHER" id="PTHR42743:SF11">
    <property type="entry name" value="AMINODEOXYCHORISMATE LYASE"/>
    <property type="match status" value="1"/>
</dbReference>
<keyword evidence="14" id="KW-0032">Aminotransferase</keyword>
<keyword evidence="17" id="KW-1185">Reference proteome</keyword>
<dbReference type="InterPro" id="IPR043131">
    <property type="entry name" value="BCAT-like_N"/>
</dbReference>
<sequence>MTGGQNRIVWLNGNYLPADEAKLSIFDRGFLFADGIYEVTAVVDGKLVDSALHMARLERSARELGLRLPITTKAIEEIEHGLIERNGLQEGLVYLQLTRGAEERNFLFGEELEPTLLLLTQPKVLVDVAAAKTGIAVKTLADLRWARRDIKSVSLLPQVLAKRDAKAEGCDEAWMTEDGHVTEGASSTAYIITHDGKIVSPANSQRTLPGCTRQALVQLAGESGLILEQRRFTVEEALAAAEAFITSASTFVMPVTSIDGKPVGGGKPGPVVTRLREIYVDHARKSAS</sequence>
<dbReference type="NCBIfam" id="NF005209">
    <property type="entry name" value="PRK06680.1"/>
    <property type="match status" value="1"/>
</dbReference>
<dbReference type="InterPro" id="IPR050571">
    <property type="entry name" value="Class-IV_PLP-Dep_Aminotrnsfr"/>
</dbReference>
<dbReference type="EMBL" id="JACHGI010000002">
    <property type="protein sequence ID" value="MBB6465513.1"/>
    <property type="molecule type" value="Genomic_DNA"/>
</dbReference>
<dbReference type="InterPro" id="IPR036038">
    <property type="entry name" value="Aminotransferase-like"/>
</dbReference>
<organism evidence="14 16">
    <name type="scientific">Aminobacter carboxidus</name>
    <dbReference type="NCBI Taxonomy" id="376165"/>
    <lineage>
        <taxon>Bacteria</taxon>
        <taxon>Pseudomonadati</taxon>
        <taxon>Pseudomonadota</taxon>
        <taxon>Alphaproteobacteria</taxon>
        <taxon>Hyphomicrobiales</taxon>
        <taxon>Phyllobacteriaceae</taxon>
        <taxon>Aminobacter</taxon>
    </lineage>
</organism>
<keyword evidence="14" id="KW-0808">Transferase</keyword>
<dbReference type="GO" id="GO:0004084">
    <property type="term" value="F:branched-chain-amino-acid transaminase activity"/>
    <property type="evidence" value="ECO:0007669"/>
    <property type="project" value="UniProtKB-EC"/>
</dbReference>
<reference evidence="15 17" key="2">
    <citation type="submission" date="2020-09" db="EMBL/GenBank/DDBJ databases">
        <title>Draft Genome Sequence of Aminobacter carboxidus type strain DSM 1086, a soil Gram-negative carboxydobacterium.</title>
        <authorList>
            <person name="Turrini P."/>
            <person name="Tescari M."/>
            <person name="Artuso I."/>
            <person name="Lugli G.A."/>
            <person name="Frangipani E."/>
            <person name="Ventura M."/>
            <person name="Visca P."/>
        </authorList>
    </citation>
    <scope>NUCLEOTIDE SEQUENCE [LARGE SCALE GENOMIC DNA]</scope>
    <source>
        <strain evidence="15 17">DSM 1086</strain>
    </source>
</reference>
<keyword evidence="9" id="KW-0663">Pyridoxal phosphate</keyword>
<evidence type="ECO:0000256" key="2">
    <source>
        <dbReference type="ARBA" id="ARBA00003109"/>
    </source>
</evidence>
<comment type="function">
    <text evidence="2">Acts on leucine, isoleucine and valine.</text>
</comment>
<evidence type="ECO:0000256" key="6">
    <source>
        <dbReference type="ARBA" id="ARBA00009320"/>
    </source>
</evidence>
<dbReference type="GO" id="GO:0009082">
    <property type="term" value="P:branched-chain amino acid biosynthetic process"/>
    <property type="evidence" value="ECO:0007669"/>
    <property type="project" value="UniProtKB-KW"/>
</dbReference>
<dbReference type="AlphaFoldDB" id="A0A8E1WC27"/>
<accession>A0A8E1WC27</accession>